<comment type="subcellular location">
    <subcellularLocation>
        <location evidence="1">Cell inner membrane</location>
        <topology evidence="1">Multi-pass membrane protein</topology>
    </subcellularLocation>
</comment>
<dbReference type="Proteomes" id="UP000781173">
    <property type="component" value="Unassembled WGS sequence"/>
</dbReference>
<dbReference type="AlphaFoldDB" id="A0A952DUE4"/>
<sequence length="330" mass="36820">MLKTGLAIEDALKVMAEQTPDEKLKDAYNEILLDVRSGLNLADAMRKHKDIFSEIIISIISIGEQGATLEKNLLFLADYLKKNYELQRKVKGALVYPMIVLFITLAEMLGVIFFILPKLESLFSAFENTSEFTIAVLAIAGFVRDNGVGIIVAIVLFALIMSRILKTPPGIRFKDNLALKFPVMQRLNKNNILTQFSRTLGILLESGMPIQAALKISSETVGNYVYEKALRDVYESIKSGHNLADSLSQYPKLFPPTYTKMIEVGENTGSLEENLSYLYDFYAEEVQEMSNNLTTLLEPIMLVFIGVMIGGLAIMVIGPIYQLTGTIRAR</sequence>
<dbReference type="GO" id="GO:0005886">
    <property type="term" value="C:plasma membrane"/>
    <property type="evidence" value="ECO:0007669"/>
    <property type="project" value="UniProtKB-SubCell"/>
</dbReference>
<dbReference type="InterPro" id="IPR042094">
    <property type="entry name" value="T2SS_GspF_sf"/>
</dbReference>
<name>A0A952DUE4_9BACT</name>
<dbReference type="EMBL" id="JACFOF010000005">
    <property type="protein sequence ID" value="MBW7953689.1"/>
    <property type="molecule type" value="Genomic_DNA"/>
</dbReference>
<keyword evidence="3" id="KW-1003">Cell membrane</keyword>
<keyword evidence="7 8" id="KW-0472">Membrane</keyword>
<dbReference type="FunFam" id="1.20.81.30:FF:000001">
    <property type="entry name" value="Type II secretion system protein F"/>
    <property type="match status" value="1"/>
</dbReference>
<feature type="domain" description="Type II secretion system protein GspF" evidence="9">
    <location>
        <begin position="1"/>
        <end position="117"/>
    </location>
</feature>
<evidence type="ECO:0000256" key="3">
    <source>
        <dbReference type="ARBA" id="ARBA00022475"/>
    </source>
</evidence>
<evidence type="ECO:0000313" key="10">
    <source>
        <dbReference type="EMBL" id="MBW7953689.1"/>
    </source>
</evidence>
<proteinExistence type="inferred from homology"/>
<accession>A0A952DUE4</accession>
<feature type="transmembrane region" description="Helical" evidence="8">
    <location>
        <begin position="94"/>
        <end position="116"/>
    </location>
</feature>
<keyword evidence="4" id="KW-0997">Cell inner membrane</keyword>
<evidence type="ECO:0000256" key="8">
    <source>
        <dbReference type="SAM" id="Phobius"/>
    </source>
</evidence>
<reference evidence="10" key="1">
    <citation type="journal article" date="2022" name="ISME J.">
        <title>A general approach to explore prokaryotic protein glycosylation reveals the unique surface layer modulation of an anammox bacterium.</title>
        <authorList>
            <person name="Pabst M."/>
            <person name="Grouzdev D.S."/>
            <person name="Lawson C.E."/>
            <person name="Kleikamp H.B.C."/>
            <person name="de Ram C."/>
            <person name="Louwen R."/>
            <person name="Lin Y.M."/>
            <person name="Lucker S."/>
            <person name="van Loosdrecht M.C.M."/>
            <person name="Laureni M."/>
        </authorList>
    </citation>
    <scope>NUCLEOTIDE SEQUENCE</scope>
    <source>
        <strain evidence="10">BROCD043</strain>
    </source>
</reference>
<feature type="transmembrane region" description="Helical" evidence="8">
    <location>
        <begin position="300"/>
        <end position="321"/>
    </location>
</feature>
<evidence type="ECO:0000313" key="11">
    <source>
        <dbReference type="Proteomes" id="UP000781173"/>
    </source>
</evidence>
<dbReference type="Pfam" id="PF00482">
    <property type="entry name" value="T2SSF"/>
    <property type="match status" value="2"/>
</dbReference>
<gene>
    <name evidence="10" type="ORF">H3C67_02790</name>
</gene>
<evidence type="ECO:0000256" key="4">
    <source>
        <dbReference type="ARBA" id="ARBA00022519"/>
    </source>
</evidence>
<evidence type="ECO:0000256" key="2">
    <source>
        <dbReference type="ARBA" id="ARBA00005745"/>
    </source>
</evidence>
<evidence type="ECO:0000256" key="5">
    <source>
        <dbReference type="ARBA" id="ARBA00022692"/>
    </source>
</evidence>
<dbReference type="PANTHER" id="PTHR30012">
    <property type="entry name" value="GENERAL SECRETION PATHWAY PROTEIN"/>
    <property type="match status" value="1"/>
</dbReference>
<feature type="domain" description="Type II secretion system protein GspF" evidence="9">
    <location>
        <begin position="196"/>
        <end position="317"/>
    </location>
</feature>
<evidence type="ECO:0000256" key="7">
    <source>
        <dbReference type="ARBA" id="ARBA00023136"/>
    </source>
</evidence>
<keyword evidence="5 8" id="KW-0812">Transmembrane</keyword>
<organism evidence="10 11">
    <name type="scientific">Candidatus Dojkabacteria bacterium</name>
    <dbReference type="NCBI Taxonomy" id="2099670"/>
    <lineage>
        <taxon>Bacteria</taxon>
        <taxon>Candidatus Dojkabacteria</taxon>
    </lineage>
</organism>
<keyword evidence="6 8" id="KW-1133">Transmembrane helix</keyword>
<protein>
    <submittedName>
        <fullName evidence="10">Type II secretion system F family protein</fullName>
    </submittedName>
</protein>
<evidence type="ECO:0000259" key="9">
    <source>
        <dbReference type="Pfam" id="PF00482"/>
    </source>
</evidence>
<dbReference type="PRINTS" id="PR00812">
    <property type="entry name" value="BCTERIALGSPF"/>
</dbReference>
<comment type="caution">
    <text evidence="10">The sequence shown here is derived from an EMBL/GenBank/DDBJ whole genome shotgun (WGS) entry which is preliminary data.</text>
</comment>
<dbReference type="InterPro" id="IPR003004">
    <property type="entry name" value="GspF/PilC"/>
</dbReference>
<dbReference type="Gene3D" id="1.20.81.30">
    <property type="entry name" value="Type II secretion system (T2SS), domain F"/>
    <property type="match status" value="2"/>
</dbReference>
<evidence type="ECO:0000256" key="1">
    <source>
        <dbReference type="ARBA" id="ARBA00004429"/>
    </source>
</evidence>
<evidence type="ECO:0000256" key="6">
    <source>
        <dbReference type="ARBA" id="ARBA00022989"/>
    </source>
</evidence>
<comment type="similarity">
    <text evidence="2">Belongs to the GSP F family.</text>
</comment>
<dbReference type="InterPro" id="IPR018076">
    <property type="entry name" value="T2SS_GspF_dom"/>
</dbReference>
<dbReference type="PANTHER" id="PTHR30012:SF0">
    <property type="entry name" value="TYPE II SECRETION SYSTEM PROTEIN F-RELATED"/>
    <property type="match status" value="1"/>
</dbReference>